<evidence type="ECO:0000256" key="15">
    <source>
        <dbReference type="SAM" id="MobiDB-lite"/>
    </source>
</evidence>
<dbReference type="GO" id="GO:0005576">
    <property type="term" value="C:extracellular region"/>
    <property type="evidence" value="ECO:0007669"/>
    <property type="project" value="UniProtKB-SubCell"/>
</dbReference>
<dbReference type="PhylomeDB" id="Q16TL9"/>
<dbReference type="EMBL" id="CH477645">
    <property type="protein sequence ID" value="EAT37858.1"/>
    <property type="molecule type" value="Genomic_DNA"/>
</dbReference>
<evidence type="ECO:0000256" key="2">
    <source>
        <dbReference type="ARBA" id="ARBA00022525"/>
    </source>
</evidence>
<sequence>MARVILLLTATFFACALSASTGGSHPLRPWWNALRSSGRIVGGFEVPVEEVPFQVSLSKVGSSHFCGGSLLSERWVMTAGHCASSGQTNVQVRVGSSLHASGGRLIKVKKVTRHPKYDADAIDYDFALLELEETVTFSDSCAPVKLPQKDAPVNEGTCLQVSGWGNTQNPTESTKVLRAAYVPAVSQEECHKAYLSFGGVTDRMVCAGFKEGGKDSCQGDSGGPLVHDNTLVGVVSWGYGCAQAGYPGVYARVASVRDWVKELEVPVEEVPFQVSLSRVGSSHFCGGSLLSERWVMTAGHCAFSGQTNIQVRVGSSLHASGGQLIKVKKVNRHPKYDADAIDYNFALLELEETVTFFDSCAPVASEGCSGHRRNLSAVSQEGCHKAYLGIVGVSDRMVCAGFKEGGKDACQGDSGGPLVHGNTLFGVVTWGKGCAQAGYPGVYSRVAAVRDWVKEVSGFVIPARRVTTHNTAEHENLAPATPESNLPEPTLDPHRR</sequence>
<feature type="chain" id="PRO_5014307368" description="trypsin" evidence="16">
    <location>
        <begin position="19"/>
        <end position="496"/>
    </location>
</feature>
<accession>Q16TL9</accession>
<dbReference type="PRINTS" id="PR00722">
    <property type="entry name" value="CHYMOTRYPSIN"/>
</dbReference>
<evidence type="ECO:0000256" key="16">
    <source>
        <dbReference type="SAM" id="SignalP"/>
    </source>
</evidence>
<evidence type="ECO:0000256" key="12">
    <source>
        <dbReference type="ARBA" id="ARBA00038868"/>
    </source>
</evidence>
<dbReference type="PROSITE" id="PS51257">
    <property type="entry name" value="PROKAR_LIPOPROTEIN"/>
    <property type="match status" value="1"/>
</dbReference>
<evidence type="ECO:0000256" key="7">
    <source>
        <dbReference type="ARBA" id="ARBA00022825"/>
    </source>
</evidence>
<dbReference type="AlphaFoldDB" id="Q16TL9"/>
<reference evidence="18" key="2">
    <citation type="journal article" date="2007" name="Science">
        <title>Genome sequence of Aedes aegypti, a major arbovirus vector.</title>
        <authorList>
            <person name="Nene V."/>
            <person name="Wortman J.R."/>
            <person name="Lawson D."/>
            <person name="Haas B."/>
            <person name="Kodira C."/>
            <person name="Tu Z.J."/>
            <person name="Loftus B."/>
            <person name="Xi Z."/>
            <person name="Megy K."/>
            <person name="Grabherr M."/>
            <person name="Ren Q."/>
            <person name="Zdobnov E.M."/>
            <person name="Lobo N.F."/>
            <person name="Campbell K.S."/>
            <person name="Brown S.E."/>
            <person name="Bonaldo M.F."/>
            <person name="Zhu J."/>
            <person name="Sinkins S.P."/>
            <person name="Hogenkamp D.G."/>
            <person name="Amedeo P."/>
            <person name="Arensburger P."/>
            <person name="Atkinson P.W."/>
            <person name="Bidwell S."/>
            <person name="Biedler J."/>
            <person name="Birney E."/>
            <person name="Bruggner R.V."/>
            <person name="Costas J."/>
            <person name="Coy M.R."/>
            <person name="Crabtree J."/>
            <person name="Crawford M."/>
            <person name="Debruyn B."/>
            <person name="Decaprio D."/>
            <person name="Eiglmeier K."/>
            <person name="Eisenstadt E."/>
            <person name="El-Dorry H."/>
            <person name="Gelbart W.M."/>
            <person name="Gomes S.L."/>
            <person name="Hammond M."/>
            <person name="Hannick L.I."/>
            <person name="Hogan J.R."/>
            <person name="Holmes M.H."/>
            <person name="Jaffe D."/>
            <person name="Johnston J.S."/>
            <person name="Kennedy R.C."/>
            <person name="Koo H."/>
            <person name="Kravitz S."/>
            <person name="Kriventseva E.V."/>
            <person name="Kulp D."/>
            <person name="Labutti K."/>
            <person name="Lee E."/>
            <person name="Li S."/>
            <person name="Lovin D.D."/>
            <person name="Mao C."/>
            <person name="Mauceli E."/>
            <person name="Menck C.F."/>
            <person name="Miller J.R."/>
            <person name="Montgomery P."/>
            <person name="Mori A."/>
            <person name="Nascimento A.L."/>
            <person name="Naveira H.F."/>
            <person name="Nusbaum C."/>
            <person name="O'leary S."/>
            <person name="Orvis J."/>
            <person name="Pertea M."/>
            <person name="Quesneville H."/>
            <person name="Reidenbach K.R."/>
            <person name="Rogers Y.H."/>
            <person name="Roth C.W."/>
            <person name="Schneider J.R."/>
            <person name="Schatz M."/>
            <person name="Shumway M."/>
            <person name="Stanke M."/>
            <person name="Stinson E.O."/>
            <person name="Tubio J.M."/>
            <person name="Vanzee J.P."/>
            <person name="Verjovski-Almeida S."/>
            <person name="Werner D."/>
            <person name="White O."/>
            <person name="Wyder S."/>
            <person name="Zeng Q."/>
            <person name="Zhao Q."/>
            <person name="Zhao Y."/>
            <person name="Hill C.A."/>
            <person name="Raikhel A.S."/>
            <person name="Soares M.B."/>
            <person name="Knudson D.L."/>
            <person name="Lee N.H."/>
            <person name="Galagan J."/>
            <person name="Salzberg S.L."/>
            <person name="Paulsen I.T."/>
            <person name="Dimopoulos G."/>
            <person name="Collins F.H."/>
            <person name="Birren B."/>
            <person name="Fraser-Liggett C.M."/>
            <person name="Severson D.W."/>
        </authorList>
    </citation>
    <scope>NUCLEOTIDE SEQUENCE [LARGE SCALE GENOMIC DNA]</scope>
    <source>
        <strain evidence="18">Liverpool</strain>
    </source>
</reference>
<dbReference type="PANTHER" id="PTHR24276:SF97">
    <property type="entry name" value="GH13245P2-RELATED"/>
    <property type="match status" value="1"/>
</dbReference>
<keyword evidence="4 16" id="KW-0732">Signal</keyword>
<gene>
    <name evidence="18" type="ORF">AaeL_AAEL010203</name>
</gene>
<comment type="function">
    <text evidence="13">Major function may be to aid in digestion of the blood meal.</text>
</comment>
<evidence type="ECO:0000313" key="18">
    <source>
        <dbReference type="EMBL" id="EAT37858.1"/>
    </source>
</evidence>
<dbReference type="InterPro" id="IPR050430">
    <property type="entry name" value="Peptidase_S1"/>
</dbReference>
<dbReference type="VEuPathDB" id="VectorBase:AAEL010196"/>
<dbReference type="Proteomes" id="UP000682892">
    <property type="component" value="Unassembled WGS sequence"/>
</dbReference>
<evidence type="ECO:0000256" key="11">
    <source>
        <dbReference type="ARBA" id="ARBA00036320"/>
    </source>
</evidence>
<feature type="domain" description="Peptidase S1" evidence="17">
    <location>
        <begin position="253"/>
        <end position="458"/>
    </location>
</feature>
<evidence type="ECO:0000256" key="10">
    <source>
        <dbReference type="ARBA" id="ARBA00024195"/>
    </source>
</evidence>
<feature type="region of interest" description="Disordered" evidence="15">
    <location>
        <begin position="470"/>
        <end position="496"/>
    </location>
</feature>
<dbReference type="EC" id="3.4.21.4" evidence="12"/>
<dbReference type="PROSITE" id="PS50240">
    <property type="entry name" value="TRYPSIN_DOM"/>
    <property type="match status" value="2"/>
</dbReference>
<evidence type="ECO:0000259" key="17">
    <source>
        <dbReference type="PROSITE" id="PS50240"/>
    </source>
</evidence>
<keyword evidence="6 14" id="KW-0378">Hydrolase</keyword>
<feature type="signal peptide" evidence="16">
    <location>
        <begin position="1"/>
        <end position="18"/>
    </location>
</feature>
<dbReference type="Gene3D" id="2.40.10.10">
    <property type="entry name" value="Trypsin-like serine proteases"/>
    <property type="match status" value="3"/>
</dbReference>
<dbReference type="MEROPS" id="S01.130"/>
<dbReference type="SMART" id="SM00020">
    <property type="entry name" value="Tryp_SPc"/>
    <property type="match status" value="2"/>
</dbReference>
<reference evidence="18" key="3">
    <citation type="submission" date="2012-09" db="EMBL/GenBank/DDBJ databases">
        <authorList>
            <consortium name="VectorBase"/>
        </authorList>
    </citation>
    <scope>NUCLEOTIDE SEQUENCE</scope>
    <source>
        <strain evidence="18">Liverpool</strain>
    </source>
</reference>
<dbReference type="FunFam" id="2.40.10.10:FF:000077">
    <property type="entry name" value="Predicted protein"/>
    <property type="match status" value="1"/>
</dbReference>
<feature type="domain" description="Peptidase S1" evidence="17">
    <location>
        <begin position="40"/>
        <end position="265"/>
    </location>
</feature>
<dbReference type="SUPFAM" id="SSF50494">
    <property type="entry name" value="Trypsin-like serine proteases"/>
    <property type="match status" value="2"/>
</dbReference>
<keyword evidence="7 14" id="KW-0720">Serine protease</keyword>
<dbReference type="PROSITE" id="PS00134">
    <property type="entry name" value="TRYPSIN_HIS"/>
    <property type="match status" value="2"/>
</dbReference>
<dbReference type="GO" id="GO:0004252">
    <property type="term" value="F:serine-type endopeptidase activity"/>
    <property type="evidence" value="ECO:0007669"/>
    <property type="project" value="UniProtKB-EC"/>
</dbReference>
<evidence type="ECO:0000256" key="9">
    <source>
        <dbReference type="ARBA" id="ARBA00023157"/>
    </source>
</evidence>
<evidence type="ECO:0000256" key="6">
    <source>
        <dbReference type="ARBA" id="ARBA00022801"/>
    </source>
</evidence>
<keyword evidence="9" id="KW-1015">Disulfide bond</keyword>
<dbReference type="GO" id="GO:0007586">
    <property type="term" value="P:digestion"/>
    <property type="evidence" value="ECO:0007669"/>
    <property type="project" value="UniProtKB-KW"/>
</dbReference>
<dbReference type="PROSITE" id="PS00135">
    <property type="entry name" value="TRYPSIN_SER"/>
    <property type="match status" value="2"/>
</dbReference>
<dbReference type="eggNOG" id="KOG3627">
    <property type="taxonomic scope" value="Eukaryota"/>
</dbReference>
<organism evidence="18 19">
    <name type="scientific">Aedes aegypti</name>
    <name type="common">Yellowfever mosquito</name>
    <name type="synonym">Culex aegypti</name>
    <dbReference type="NCBI Taxonomy" id="7159"/>
    <lineage>
        <taxon>Eukaryota</taxon>
        <taxon>Metazoa</taxon>
        <taxon>Ecdysozoa</taxon>
        <taxon>Arthropoda</taxon>
        <taxon>Hexapoda</taxon>
        <taxon>Insecta</taxon>
        <taxon>Pterygota</taxon>
        <taxon>Neoptera</taxon>
        <taxon>Endopterygota</taxon>
        <taxon>Diptera</taxon>
        <taxon>Nematocera</taxon>
        <taxon>Culicoidea</taxon>
        <taxon>Culicidae</taxon>
        <taxon>Culicinae</taxon>
        <taxon>Aedini</taxon>
        <taxon>Aedes</taxon>
        <taxon>Stegomyia</taxon>
    </lineage>
</organism>
<keyword evidence="5" id="KW-0222">Digestion</keyword>
<evidence type="ECO:0000256" key="14">
    <source>
        <dbReference type="RuleBase" id="RU363034"/>
    </source>
</evidence>
<dbReference type="InterPro" id="IPR001254">
    <property type="entry name" value="Trypsin_dom"/>
</dbReference>
<dbReference type="PANTHER" id="PTHR24276">
    <property type="entry name" value="POLYSERASE-RELATED"/>
    <property type="match status" value="1"/>
</dbReference>
<comment type="similarity">
    <text evidence="10">Belongs to the peptidase S1 family. CLIP subfamily.</text>
</comment>
<keyword evidence="8" id="KW-0865">Zymogen</keyword>
<evidence type="ECO:0000256" key="13">
    <source>
        <dbReference type="ARBA" id="ARBA00060213"/>
    </source>
</evidence>
<keyword evidence="2" id="KW-0964">Secreted</keyword>
<reference evidence="18" key="1">
    <citation type="submission" date="2005-10" db="EMBL/GenBank/DDBJ databases">
        <authorList>
            <person name="Loftus B.J."/>
            <person name="Nene V.M."/>
            <person name="Hannick L.I."/>
            <person name="Bidwell S."/>
            <person name="Haas B."/>
            <person name="Amedeo P."/>
            <person name="Orvis J."/>
            <person name="Wortman J.R."/>
            <person name="White O.R."/>
            <person name="Salzberg S."/>
            <person name="Shumway M."/>
            <person name="Koo H."/>
            <person name="Zhao Y."/>
            <person name="Holmes M."/>
            <person name="Miller J."/>
            <person name="Schatz M."/>
            <person name="Pop M."/>
            <person name="Pai G."/>
            <person name="Utterback T."/>
            <person name="Rogers Y.-H."/>
            <person name="Kravitz S."/>
            <person name="Fraser C.M."/>
        </authorList>
    </citation>
    <scope>NUCLEOTIDE SEQUENCE</scope>
    <source>
        <strain evidence="18">Liverpool</strain>
    </source>
</reference>
<evidence type="ECO:0000256" key="4">
    <source>
        <dbReference type="ARBA" id="ARBA00022729"/>
    </source>
</evidence>
<evidence type="ECO:0000256" key="3">
    <source>
        <dbReference type="ARBA" id="ARBA00022670"/>
    </source>
</evidence>
<dbReference type="InterPro" id="IPR018114">
    <property type="entry name" value="TRYPSIN_HIS"/>
</dbReference>
<comment type="catalytic activity">
    <reaction evidence="11">
        <text>Preferential cleavage: Arg-|-Xaa, Lys-|-Xaa.</text>
        <dbReference type="EC" id="3.4.21.4"/>
    </reaction>
</comment>
<dbReference type="InterPro" id="IPR033116">
    <property type="entry name" value="TRYPSIN_SER"/>
</dbReference>
<dbReference type="CDD" id="cd00190">
    <property type="entry name" value="Tryp_SPc"/>
    <property type="match status" value="2"/>
</dbReference>
<dbReference type="InterPro" id="IPR043504">
    <property type="entry name" value="Peptidase_S1_PA_chymotrypsin"/>
</dbReference>
<keyword evidence="3 14" id="KW-0645">Protease</keyword>
<dbReference type="Pfam" id="PF00089">
    <property type="entry name" value="Trypsin"/>
    <property type="match status" value="3"/>
</dbReference>
<evidence type="ECO:0000256" key="5">
    <source>
        <dbReference type="ARBA" id="ARBA00022757"/>
    </source>
</evidence>
<dbReference type="GO" id="GO:0006508">
    <property type="term" value="P:proteolysis"/>
    <property type="evidence" value="ECO:0007669"/>
    <property type="project" value="UniProtKB-KW"/>
</dbReference>
<evidence type="ECO:0000256" key="8">
    <source>
        <dbReference type="ARBA" id="ARBA00023145"/>
    </source>
</evidence>
<dbReference type="PaxDb" id="7159-AAEL010203-PA"/>
<evidence type="ECO:0000313" key="19">
    <source>
        <dbReference type="Proteomes" id="UP000682892"/>
    </source>
</evidence>
<dbReference type="HOGENOM" id="CLU_585632_0_0_1"/>
<evidence type="ECO:0000256" key="1">
    <source>
        <dbReference type="ARBA" id="ARBA00004613"/>
    </source>
</evidence>
<dbReference type="InterPro" id="IPR009003">
    <property type="entry name" value="Peptidase_S1_PA"/>
</dbReference>
<dbReference type="InterPro" id="IPR001314">
    <property type="entry name" value="Peptidase_S1A"/>
</dbReference>
<dbReference type="FunFam" id="2.40.10.10:FF:000068">
    <property type="entry name" value="transmembrane protease serine 2"/>
    <property type="match status" value="1"/>
</dbReference>
<protein>
    <recommendedName>
        <fullName evidence="12">trypsin</fullName>
        <ecNumber evidence="12">3.4.21.4</ecNumber>
    </recommendedName>
</protein>
<comment type="subcellular location">
    <subcellularLocation>
        <location evidence="1">Secreted</location>
    </subcellularLocation>
</comment>
<dbReference type="OMA" id="FPPGERC"/>
<proteinExistence type="inferred from homology"/>
<name>Q16TL9_AEDAE</name>